<gene>
    <name evidence="1" type="ORF">BC936DRAFT_143042</name>
</gene>
<feature type="non-terminal residue" evidence="1">
    <location>
        <position position="1"/>
    </location>
</feature>
<evidence type="ECO:0000313" key="1">
    <source>
        <dbReference type="EMBL" id="RUP49224.1"/>
    </source>
</evidence>
<protein>
    <submittedName>
        <fullName evidence="1">Uncharacterized protein</fullName>
    </submittedName>
</protein>
<dbReference type="AlphaFoldDB" id="A0A433DEI7"/>
<comment type="caution">
    <text evidence="1">The sequence shown here is derived from an EMBL/GenBank/DDBJ whole genome shotgun (WGS) entry which is preliminary data.</text>
</comment>
<reference evidence="1 2" key="1">
    <citation type="journal article" date="2018" name="New Phytol.">
        <title>Phylogenomics of Endogonaceae and evolution of mycorrhizas within Mucoromycota.</title>
        <authorList>
            <person name="Chang Y."/>
            <person name="Desiro A."/>
            <person name="Na H."/>
            <person name="Sandor L."/>
            <person name="Lipzen A."/>
            <person name="Clum A."/>
            <person name="Barry K."/>
            <person name="Grigoriev I.V."/>
            <person name="Martin F.M."/>
            <person name="Stajich J.E."/>
            <person name="Smith M.E."/>
            <person name="Bonito G."/>
            <person name="Spatafora J.W."/>
        </authorList>
    </citation>
    <scope>NUCLEOTIDE SEQUENCE [LARGE SCALE GENOMIC DNA]</scope>
    <source>
        <strain evidence="1 2">GMNB39</strain>
    </source>
</reference>
<name>A0A433DEI7_9FUNG</name>
<accession>A0A433DEI7</accession>
<evidence type="ECO:0000313" key="2">
    <source>
        <dbReference type="Proteomes" id="UP000268093"/>
    </source>
</evidence>
<proteinExistence type="predicted"/>
<dbReference type="EMBL" id="RBNI01002515">
    <property type="protein sequence ID" value="RUP49224.1"/>
    <property type="molecule type" value="Genomic_DNA"/>
</dbReference>
<sequence>TDHVKRRPSNNRALRALRTKTSVHRTTLTRRIRSTTFQIRPSTSTTVTAVPVRLLRFCNCRSSLKRLDLGVISRHLGVKGNKYLIASLSQTDALQHTTIKLDHQNSLSAMSKAAEAAASLPTATYTDAPPPYFAPGAPGQQVYAPPEGPPPDLAGVAITSYRAGTTRHHRNAEPDHDDARVPEGVPQAIAFVRRHPTGLGPVHHGMCHERI</sequence>
<keyword evidence="2" id="KW-1185">Reference proteome</keyword>
<organism evidence="1 2">
    <name type="scientific">Jimgerdemannia flammicorona</name>
    <dbReference type="NCBI Taxonomy" id="994334"/>
    <lineage>
        <taxon>Eukaryota</taxon>
        <taxon>Fungi</taxon>
        <taxon>Fungi incertae sedis</taxon>
        <taxon>Mucoromycota</taxon>
        <taxon>Mucoromycotina</taxon>
        <taxon>Endogonomycetes</taxon>
        <taxon>Endogonales</taxon>
        <taxon>Endogonaceae</taxon>
        <taxon>Jimgerdemannia</taxon>
    </lineage>
</organism>
<dbReference type="Proteomes" id="UP000268093">
    <property type="component" value="Unassembled WGS sequence"/>
</dbReference>